<proteinExistence type="predicted"/>
<keyword evidence="2" id="KW-1185">Reference proteome</keyword>
<reference evidence="1 2" key="1">
    <citation type="journal article" date="2016" name="Mol. Biol. Evol.">
        <title>Comparative Genomics of Early-Diverging Mushroom-Forming Fungi Provides Insights into the Origins of Lignocellulose Decay Capabilities.</title>
        <authorList>
            <person name="Nagy L.G."/>
            <person name="Riley R."/>
            <person name="Tritt A."/>
            <person name="Adam C."/>
            <person name="Daum C."/>
            <person name="Floudas D."/>
            <person name="Sun H."/>
            <person name="Yadav J.S."/>
            <person name="Pangilinan J."/>
            <person name="Larsson K.H."/>
            <person name="Matsuura K."/>
            <person name="Barry K."/>
            <person name="Labutti K."/>
            <person name="Kuo R."/>
            <person name="Ohm R.A."/>
            <person name="Bhattacharya S.S."/>
            <person name="Shirouzu T."/>
            <person name="Yoshinaga Y."/>
            <person name="Martin F.M."/>
            <person name="Grigoriev I.V."/>
            <person name="Hibbett D.S."/>
        </authorList>
    </citation>
    <scope>NUCLEOTIDE SEQUENCE [LARGE SCALE GENOMIC DNA]</scope>
    <source>
        <strain evidence="1 2">CBS 109695</strain>
    </source>
</reference>
<evidence type="ECO:0000313" key="2">
    <source>
        <dbReference type="Proteomes" id="UP000076532"/>
    </source>
</evidence>
<dbReference type="EMBL" id="KV417511">
    <property type="protein sequence ID" value="KZP27018.1"/>
    <property type="molecule type" value="Genomic_DNA"/>
</dbReference>
<gene>
    <name evidence="1" type="ORF">FIBSPDRAFT_854356</name>
</gene>
<dbReference type="Proteomes" id="UP000076532">
    <property type="component" value="Unassembled WGS sequence"/>
</dbReference>
<sequence length="61" mass="6711">MKHPRATGTHTSACTPRWILILKAICGMDEHLRLLEGVGAALRYIRRLSVPGREDVSNGGK</sequence>
<organism evidence="1 2">
    <name type="scientific">Athelia psychrophila</name>
    <dbReference type="NCBI Taxonomy" id="1759441"/>
    <lineage>
        <taxon>Eukaryota</taxon>
        <taxon>Fungi</taxon>
        <taxon>Dikarya</taxon>
        <taxon>Basidiomycota</taxon>
        <taxon>Agaricomycotina</taxon>
        <taxon>Agaricomycetes</taxon>
        <taxon>Agaricomycetidae</taxon>
        <taxon>Atheliales</taxon>
        <taxon>Atheliaceae</taxon>
        <taxon>Athelia</taxon>
    </lineage>
</organism>
<accession>A0A166QDA6</accession>
<dbReference type="AlphaFoldDB" id="A0A166QDA6"/>
<evidence type="ECO:0000313" key="1">
    <source>
        <dbReference type="EMBL" id="KZP27018.1"/>
    </source>
</evidence>
<name>A0A166QDA6_9AGAM</name>
<protein>
    <submittedName>
        <fullName evidence="1">Uncharacterized protein</fullName>
    </submittedName>
</protein>